<proteinExistence type="predicted"/>
<dbReference type="GO" id="GO:0070920">
    <property type="term" value="P:regulation of regulatory ncRNA processing"/>
    <property type="evidence" value="ECO:0007669"/>
    <property type="project" value="TreeGrafter"/>
</dbReference>
<reference evidence="4" key="2">
    <citation type="submission" date="2025-08" db="UniProtKB">
        <authorList>
            <consortium name="RefSeq"/>
        </authorList>
    </citation>
    <scope>IDENTIFICATION</scope>
    <source>
        <strain evidence="4">MV-25-SWS-2005</strain>
        <tissue evidence="4">Whole body</tissue>
    </source>
</reference>
<dbReference type="Gene3D" id="3.30.160.20">
    <property type="match status" value="2"/>
</dbReference>
<organism evidence="3 4">
    <name type="scientific">Drosophila pseudoobscura pseudoobscura</name>
    <name type="common">Fruit fly</name>
    <dbReference type="NCBI Taxonomy" id="46245"/>
    <lineage>
        <taxon>Eukaryota</taxon>
        <taxon>Metazoa</taxon>
        <taxon>Ecdysozoa</taxon>
        <taxon>Arthropoda</taxon>
        <taxon>Hexapoda</taxon>
        <taxon>Insecta</taxon>
        <taxon>Pterygota</taxon>
        <taxon>Neoptera</taxon>
        <taxon>Endopterygota</taxon>
        <taxon>Diptera</taxon>
        <taxon>Brachycera</taxon>
        <taxon>Muscomorpha</taxon>
        <taxon>Ephydroidea</taxon>
        <taxon>Drosophilidae</taxon>
        <taxon>Drosophila</taxon>
        <taxon>Sophophora</taxon>
    </lineage>
</organism>
<evidence type="ECO:0000256" key="1">
    <source>
        <dbReference type="ARBA" id="ARBA00022884"/>
    </source>
</evidence>
<dbReference type="AlphaFoldDB" id="A0A6I8VNP5"/>
<evidence type="ECO:0000313" key="3">
    <source>
        <dbReference type="Proteomes" id="UP000001819"/>
    </source>
</evidence>
<dbReference type="PANTHER" id="PTHR46205">
    <property type="entry name" value="LOQUACIOUS, ISOFORM B"/>
    <property type="match status" value="1"/>
</dbReference>
<accession>A0A6I8VNP5</accession>
<dbReference type="GO" id="GO:0035197">
    <property type="term" value="F:siRNA binding"/>
    <property type="evidence" value="ECO:0007669"/>
    <property type="project" value="TreeGrafter"/>
</dbReference>
<dbReference type="RefSeq" id="XP_033232681.1">
    <property type="nucleotide sequence ID" value="XM_033376790.1"/>
</dbReference>
<name>A0A6I8VNP5_DROPS</name>
<protein>
    <submittedName>
        <fullName evidence="4">Uncharacterized protein isoform X2</fullName>
    </submittedName>
</protein>
<reference evidence="3" key="1">
    <citation type="submission" date="2024-06" db="UniProtKB">
        <authorList>
            <consortium name="RefSeq"/>
        </authorList>
    </citation>
    <scope>NUCLEOTIDE SEQUENCE [LARGE SCALE GENOMIC DNA]</scope>
    <source>
        <strain evidence="3">MV2-25</strain>
    </source>
</reference>
<sequence length="271" mass="30463">MTPTPKPASKVAPSTTCEDVSLVILKRTKSLKLTRDKKQGFLRHLRKSMKPKNALIVLNELKDKGIKISDFTINSNPDGSYTAIVTVNSNQYQKTAVSKMAAKKLACESALRDYAIAKMKARPRKPKTNGGENQPSTNHVEETTENEDDTLELNLAPYAMYKLLKKWKRKGYFKPEKYSLAKAQPQQEDAGRGRAELPPNWQTMHPASLLHIMRPGIKYMYYDKDVELQRSGVIVDNQKITAYGCSKKVARRNVAVNACNILFGTNFTPGE</sequence>
<evidence type="ECO:0000256" key="2">
    <source>
        <dbReference type="SAM" id="MobiDB-lite"/>
    </source>
</evidence>
<dbReference type="GO" id="GO:0003725">
    <property type="term" value="F:double-stranded RNA binding"/>
    <property type="evidence" value="ECO:0007669"/>
    <property type="project" value="TreeGrafter"/>
</dbReference>
<evidence type="ECO:0000313" key="4">
    <source>
        <dbReference type="RefSeq" id="XP_033232681.1"/>
    </source>
</evidence>
<dbReference type="SUPFAM" id="SSF54768">
    <property type="entry name" value="dsRNA-binding domain-like"/>
    <property type="match status" value="2"/>
</dbReference>
<gene>
    <name evidence="4" type="primary">LOC6896898</name>
</gene>
<keyword evidence="3" id="KW-1185">Reference proteome</keyword>
<dbReference type="InterPro" id="IPR051247">
    <property type="entry name" value="RLC_Component"/>
</dbReference>
<dbReference type="GO" id="GO:0016442">
    <property type="term" value="C:RISC complex"/>
    <property type="evidence" value="ECO:0007669"/>
    <property type="project" value="TreeGrafter"/>
</dbReference>
<feature type="region of interest" description="Disordered" evidence="2">
    <location>
        <begin position="121"/>
        <end position="148"/>
    </location>
</feature>
<dbReference type="GO" id="GO:0005737">
    <property type="term" value="C:cytoplasm"/>
    <property type="evidence" value="ECO:0007669"/>
    <property type="project" value="TreeGrafter"/>
</dbReference>
<dbReference type="GO" id="GO:0005634">
    <property type="term" value="C:nucleus"/>
    <property type="evidence" value="ECO:0007669"/>
    <property type="project" value="TreeGrafter"/>
</dbReference>
<keyword evidence="1" id="KW-0694">RNA-binding</keyword>
<dbReference type="CDD" id="cd00048">
    <property type="entry name" value="DSRM_SF"/>
    <property type="match status" value="1"/>
</dbReference>
<dbReference type="Proteomes" id="UP000001819">
    <property type="component" value="Chromosome 2"/>
</dbReference>
<dbReference type="GO" id="GO:0070578">
    <property type="term" value="C:RISC-loading complex"/>
    <property type="evidence" value="ECO:0007669"/>
    <property type="project" value="TreeGrafter"/>
</dbReference>
<dbReference type="GO" id="GO:0030422">
    <property type="term" value="P:siRNA processing"/>
    <property type="evidence" value="ECO:0007669"/>
    <property type="project" value="TreeGrafter"/>
</dbReference>
<dbReference type="ExpressionAtlas" id="A0A6I8VNP5">
    <property type="expression patterns" value="baseline"/>
</dbReference>
<dbReference type="PANTHER" id="PTHR46205:SF5">
    <property type="entry name" value="BLANKS-RELATED"/>
    <property type="match status" value="1"/>
</dbReference>